<dbReference type="Proteomes" id="UP001162992">
    <property type="component" value="Chromosome 8"/>
</dbReference>
<proteinExistence type="predicted"/>
<name>A0ACC2CXC8_DIPCM</name>
<protein>
    <submittedName>
        <fullName evidence="1">Uncharacterized protein</fullName>
    </submittedName>
</protein>
<sequence length="546" mass="60331">MRRLRCLGFVLLLSLLLPHRFLVSAHNAVEDDEEDWDSEDPSDTPSFSAAEASANVVGKAQKVLLELTDQSVERVIASQEYLLLLGYAPWCTRSSDLMPEYAAAASELSAGGSNVLLAKIDAISNPRAASLYNIKGFPHLLFFTNGTVQMYNGGLSGGEIVNWVQKKTGLPAITISSSEDASNILNQNVTFVAGFFQSFEGSDYEQFIEVAKNEVGTVFVQTINSDVAKVLNPKPQIVPPLIWILKDEPEHVVNYEGNFNYDEIFDFVEINKHPLVIGLTSDNMAKVYSSPVKLQVLLFCEAEDYEMLLPLYEKAAKEFKGKVLFLLMDTADEELSRPMLAIYGLEPGTPTVAGFDYANGLKYLLEAEITGDNLRLFCSDLVNQKLPQHYKSKPIPAANEGDVKVVVGKTFDEIVLKESKDVFLEVTMPWCLLCEKADKVFRKLGKVFKEVPSLVIATIDASANEHPLLKVDNFPEMLFYPAGRKDAPPVVAPAKLNLKELVKFVRANAVNPISLSTGGVQKKEEVAQEVKVAESSESFRSSKEEL</sequence>
<comment type="caution">
    <text evidence="1">The sequence shown here is derived from an EMBL/GenBank/DDBJ whole genome shotgun (WGS) entry which is preliminary data.</text>
</comment>
<gene>
    <name evidence="1" type="ORF">O6H91_08G048000</name>
</gene>
<accession>A0ACC2CXC8</accession>
<reference evidence="2" key="1">
    <citation type="journal article" date="2024" name="Proc. Natl. Acad. Sci. U.S.A.">
        <title>Extraordinary preservation of gene collinearity over three hundred million years revealed in homosporous lycophytes.</title>
        <authorList>
            <person name="Li C."/>
            <person name="Wickell D."/>
            <person name="Kuo L.Y."/>
            <person name="Chen X."/>
            <person name="Nie B."/>
            <person name="Liao X."/>
            <person name="Peng D."/>
            <person name="Ji J."/>
            <person name="Jenkins J."/>
            <person name="Williams M."/>
            <person name="Shu S."/>
            <person name="Plott C."/>
            <person name="Barry K."/>
            <person name="Rajasekar S."/>
            <person name="Grimwood J."/>
            <person name="Han X."/>
            <person name="Sun S."/>
            <person name="Hou Z."/>
            <person name="He W."/>
            <person name="Dai G."/>
            <person name="Sun C."/>
            <person name="Schmutz J."/>
            <person name="Leebens-Mack J.H."/>
            <person name="Li F.W."/>
            <person name="Wang L."/>
        </authorList>
    </citation>
    <scope>NUCLEOTIDE SEQUENCE [LARGE SCALE GENOMIC DNA]</scope>
    <source>
        <strain evidence="2">cv. PW_Plant_1</strain>
    </source>
</reference>
<keyword evidence="2" id="KW-1185">Reference proteome</keyword>
<organism evidence="1 2">
    <name type="scientific">Diphasiastrum complanatum</name>
    <name type="common">Issler's clubmoss</name>
    <name type="synonym">Lycopodium complanatum</name>
    <dbReference type="NCBI Taxonomy" id="34168"/>
    <lineage>
        <taxon>Eukaryota</taxon>
        <taxon>Viridiplantae</taxon>
        <taxon>Streptophyta</taxon>
        <taxon>Embryophyta</taxon>
        <taxon>Tracheophyta</taxon>
        <taxon>Lycopodiopsida</taxon>
        <taxon>Lycopodiales</taxon>
        <taxon>Lycopodiaceae</taxon>
        <taxon>Lycopodioideae</taxon>
        <taxon>Diphasiastrum</taxon>
    </lineage>
</organism>
<dbReference type="EMBL" id="CM055099">
    <property type="protein sequence ID" value="KAJ7546634.1"/>
    <property type="molecule type" value="Genomic_DNA"/>
</dbReference>
<evidence type="ECO:0000313" key="1">
    <source>
        <dbReference type="EMBL" id="KAJ7546634.1"/>
    </source>
</evidence>
<evidence type="ECO:0000313" key="2">
    <source>
        <dbReference type="Proteomes" id="UP001162992"/>
    </source>
</evidence>